<evidence type="ECO:0000313" key="1">
    <source>
        <dbReference type="EMBL" id="AKF28491.1"/>
    </source>
</evidence>
<dbReference type="HOGENOM" id="CLU_830826_0_0_11"/>
<gene>
    <name evidence="1" type="ORF">YH66_13660</name>
</gene>
<dbReference type="PATRIC" id="fig|92706.3.peg.2863"/>
<accession>A0A0F6Z6J0</accession>
<sequence length="321" mass="35180">MNVIRLDSNQTYDVPREGFSARLEFDLSEDLGFRVEVPSTETNRRGNTWWIRNPQGNTEVTVFPDGDRGEFPSGTKLYVTVVIQEAGRQETTLQLPTYPIGGLRSIPILNVFPSQGIIRMQAGDVSNDSSLDSEASAVRSALGRTIDKDGSADIARANVTVLVDKTASMKASTSRETFDLMCSFATGVLSVVSQGRSIHVMTSSATDPKVRVANPEEISKLSEKYAPVREVGWNSDLHQISPDDALVVISDDIPAEILKLSNNLHVLSSRKPLVEHGTSTTYFDPVLINAIKNHDQRLLAGPVHQMFNALTSVARREDPTT</sequence>
<protein>
    <submittedName>
        <fullName evidence="1">Uncharacterized protein</fullName>
    </submittedName>
</protein>
<dbReference type="RefSeq" id="WP_003853745.1">
    <property type="nucleotide sequence ID" value="NZ_CP011309.1"/>
</dbReference>
<dbReference type="AlphaFoldDB" id="A0A0F6Z6J0"/>
<name>A0A0F6Z6J0_9CORY</name>
<reference evidence="1 2" key="1">
    <citation type="submission" date="2015-04" db="EMBL/GenBank/DDBJ databases">
        <title>Complete Genome Sequence of Brevibacterium flavum ATCC 15168.</title>
        <authorList>
            <person name="Ahn J."/>
            <person name="Park G."/>
            <person name="Jeon W."/>
            <person name="Jang Y."/>
            <person name="Jang M."/>
            <person name="Lee H."/>
            <person name="Lee H."/>
        </authorList>
    </citation>
    <scope>NUCLEOTIDE SEQUENCE [LARGE SCALE GENOMIC DNA]</scope>
    <source>
        <strain evidence="1 2">ATCC 15168</strain>
    </source>
</reference>
<dbReference type="Proteomes" id="UP000034037">
    <property type="component" value="Chromosome"/>
</dbReference>
<dbReference type="EMBL" id="CP011309">
    <property type="protein sequence ID" value="AKF28491.1"/>
    <property type="molecule type" value="Genomic_DNA"/>
</dbReference>
<keyword evidence="2" id="KW-1185">Reference proteome</keyword>
<organism evidence="1 2">
    <name type="scientific">[Brevibacterium] flavum</name>
    <dbReference type="NCBI Taxonomy" id="92706"/>
    <lineage>
        <taxon>Bacteria</taxon>
        <taxon>Bacillati</taxon>
        <taxon>Actinomycetota</taxon>
        <taxon>Actinomycetes</taxon>
        <taxon>Mycobacteriales</taxon>
        <taxon>Corynebacteriaceae</taxon>
        <taxon>Corynebacterium</taxon>
    </lineage>
</organism>
<evidence type="ECO:0000313" key="2">
    <source>
        <dbReference type="Proteomes" id="UP000034037"/>
    </source>
</evidence>
<proteinExistence type="predicted"/>
<dbReference type="GeneID" id="1020665"/>